<name>A0A817ZR00_9BILA</name>
<dbReference type="EMBL" id="CAJOBQ010000371">
    <property type="protein sequence ID" value="CAF4340149.1"/>
    <property type="molecule type" value="Genomic_DNA"/>
</dbReference>
<gene>
    <name evidence="6" type="ORF">FME351_LOCUS32415</name>
    <name evidence="4" type="ORF">GRG538_LOCUS13479</name>
    <name evidence="7" type="ORF">HFQ381_LOCUS7101</name>
    <name evidence="5" type="ORF">KIK155_LOCUS21516</name>
    <name evidence="2" type="ORF">LUA448_LOCUS6385</name>
    <name evidence="11" type="ORF">QYT958_LOCUS11932</name>
    <name evidence="3" type="ORF">TIS948_LOCUS26962</name>
    <name evidence="10" type="ORF">TOA249_LOCUS6547</name>
    <name evidence="8" type="ORF">TSG867_LOCUS8814</name>
    <name evidence="9" type="ORF">UJA718_LOCUS20869</name>
</gene>
<dbReference type="Proteomes" id="UP000663872">
    <property type="component" value="Unassembled WGS sequence"/>
</dbReference>
<dbReference type="EMBL" id="CAJOBR010001417">
    <property type="protein sequence ID" value="CAF4606756.1"/>
    <property type="molecule type" value="Genomic_DNA"/>
</dbReference>
<dbReference type="EMBL" id="CAJOBO010000333">
    <property type="protein sequence ID" value="CAF4195124.1"/>
    <property type="molecule type" value="Genomic_DNA"/>
</dbReference>
<proteinExistence type="predicted"/>
<dbReference type="Proteomes" id="UP000663865">
    <property type="component" value="Unassembled WGS sequence"/>
</dbReference>
<dbReference type="EMBL" id="CAJOBS010000279">
    <property type="protein sequence ID" value="CAF4541837.1"/>
    <property type="molecule type" value="Genomic_DNA"/>
</dbReference>
<keyword evidence="13" id="KW-1185">Reference proteome</keyword>
<accession>A0A817ZR00</accession>
<evidence type="ECO:0000313" key="8">
    <source>
        <dbReference type="EMBL" id="CAF4340149.1"/>
    </source>
</evidence>
<dbReference type="Proteomes" id="UP000663848">
    <property type="component" value="Unassembled WGS sequence"/>
</dbReference>
<dbReference type="Proteomes" id="UP000663825">
    <property type="component" value="Unassembled WGS sequence"/>
</dbReference>
<dbReference type="Proteomes" id="UP000663869">
    <property type="component" value="Unassembled WGS sequence"/>
</dbReference>
<dbReference type="EMBL" id="CAJNYU010004627">
    <property type="protein sequence ID" value="CAF3779289.1"/>
    <property type="molecule type" value="Genomic_DNA"/>
</dbReference>
<evidence type="ECO:0000313" key="4">
    <source>
        <dbReference type="EMBL" id="CAF3441009.1"/>
    </source>
</evidence>
<dbReference type="Proteomes" id="UP000663862">
    <property type="component" value="Unassembled WGS sequence"/>
</dbReference>
<evidence type="ECO:0000313" key="7">
    <source>
        <dbReference type="EMBL" id="CAF4195124.1"/>
    </source>
</evidence>
<protein>
    <recommendedName>
        <fullName evidence="1">RIIa domain-containing protein</fullName>
    </recommendedName>
</protein>
<evidence type="ECO:0000313" key="11">
    <source>
        <dbReference type="EMBL" id="CAF4606756.1"/>
    </source>
</evidence>
<dbReference type="Gene3D" id="1.20.890.10">
    <property type="entry name" value="cAMP-dependent protein kinase regulatory subunit, dimerization-anchoring domain"/>
    <property type="match status" value="1"/>
</dbReference>
<evidence type="ECO:0000313" key="2">
    <source>
        <dbReference type="EMBL" id="CAF3278471.1"/>
    </source>
</evidence>
<dbReference type="OrthoDB" id="252964at2759"/>
<evidence type="ECO:0000313" key="10">
    <source>
        <dbReference type="EMBL" id="CAF4541837.1"/>
    </source>
</evidence>
<dbReference type="Proteomes" id="UP000663851">
    <property type="component" value="Unassembled WGS sequence"/>
</dbReference>
<organism evidence="3 12">
    <name type="scientific">Rotaria socialis</name>
    <dbReference type="NCBI Taxonomy" id="392032"/>
    <lineage>
        <taxon>Eukaryota</taxon>
        <taxon>Metazoa</taxon>
        <taxon>Spiralia</taxon>
        <taxon>Gnathifera</taxon>
        <taxon>Rotifera</taxon>
        <taxon>Eurotatoria</taxon>
        <taxon>Bdelloidea</taxon>
        <taxon>Philodinida</taxon>
        <taxon>Philodinidae</taxon>
        <taxon>Rotaria</taxon>
    </lineage>
</organism>
<dbReference type="Proteomes" id="UP000663838">
    <property type="component" value="Unassembled WGS sequence"/>
</dbReference>
<comment type="caution">
    <text evidence="3">The sequence shown here is derived from an EMBL/GenBank/DDBJ whole genome shotgun (WGS) entry which is preliminary data.</text>
</comment>
<evidence type="ECO:0000313" key="12">
    <source>
        <dbReference type="Proteomes" id="UP000663825"/>
    </source>
</evidence>
<feature type="domain" description="RIIa" evidence="1">
    <location>
        <begin position="15"/>
        <end position="39"/>
    </location>
</feature>
<dbReference type="EMBL" id="CAJNYV010003809">
    <property type="protein sequence ID" value="CAF3612827.1"/>
    <property type="molecule type" value="Genomic_DNA"/>
</dbReference>
<evidence type="ECO:0000313" key="3">
    <source>
        <dbReference type="EMBL" id="CAF3392369.1"/>
    </source>
</evidence>
<evidence type="ECO:0000313" key="9">
    <source>
        <dbReference type="EMBL" id="CAF4424799.1"/>
    </source>
</evidence>
<dbReference type="EMBL" id="CAJNYD010000597">
    <property type="protein sequence ID" value="CAF3278471.1"/>
    <property type="molecule type" value="Genomic_DNA"/>
</dbReference>
<sequence length="73" mass="8521">MPPPLSNTHLRTPLGFNELLIYLTREILRSQPENIYEFCLTTCQQLINERNNGILARELIKLDSTDYSLDNQQ</sequence>
<evidence type="ECO:0000313" key="13">
    <source>
        <dbReference type="Proteomes" id="UP000663873"/>
    </source>
</evidence>
<dbReference type="EMBL" id="CAJNYT010001990">
    <property type="protein sequence ID" value="CAF3441009.1"/>
    <property type="molecule type" value="Genomic_DNA"/>
</dbReference>
<dbReference type="InterPro" id="IPR003117">
    <property type="entry name" value="cAMP_dep_PK_reg_su_I/II_a/b"/>
</dbReference>
<evidence type="ECO:0000313" key="5">
    <source>
        <dbReference type="EMBL" id="CAF3612827.1"/>
    </source>
</evidence>
<evidence type="ECO:0000259" key="1">
    <source>
        <dbReference type="Pfam" id="PF02197"/>
    </source>
</evidence>
<dbReference type="Pfam" id="PF02197">
    <property type="entry name" value="RIIa"/>
    <property type="match status" value="1"/>
</dbReference>
<dbReference type="Proteomes" id="UP000663873">
    <property type="component" value="Unassembled WGS sequence"/>
</dbReference>
<dbReference type="Proteomes" id="UP000663833">
    <property type="component" value="Unassembled WGS sequence"/>
</dbReference>
<dbReference type="AlphaFoldDB" id="A0A817ZR00"/>
<dbReference type="EMBL" id="CAJOBP010003962">
    <property type="protein sequence ID" value="CAF4424799.1"/>
    <property type="molecule type" value="Genomic_DNA"/>
</dbReference>
<dbReference type="EMBL" id="CAJNXB010004787">
    <property type="protein sequence ID" value="CAF3392369.1"/>
    <property type="molecule type" value="Genomic_DNA"/>
</dbReference>
<evidence type="ECO:0000313" key="6">
    <source>
        <dbReference type="EMBL" id="CAF3779289.1"/>
    </source>
</evidence>
<reference evidence="3" key="1">
    <citation type="submission" date="2021-02" db="EMBL/GenBank/DDBJ databases">
        <authorList>
            <person name="Nowell W R."/>
        </authorList>
    </citation>
    <scope>NUCLEOTIDE SEQUENCE</scope>
</reference>
<dbReference type="SUPFAM" id="SSF47391">
    <property type="entry name" value="Dimerization-anchoring domain of cAMP-dependent PK regulatory subunit"/>
    <property type="match status" value="1"/>
</dbReference>